<feature type="transmembrane region" description="Helical" evidence="9">
    <location>
        <begin position="472"/>
        <end position="498"/>
    </location>
</feature>
<accession>A0AAD5DQT1</accession>
<dbReference type="PANTHER" id="PTHR48041">
    <property type="entry name" value="ABC TRANSPORTER G FAMILY MEMBER 28"/>
    <property type="match status" value="1"/>
</dbReference>
<keyword evidence="7 9" id="KW-0472">Membrane</keyword>
<evidence type="ECO:0000256" key="8">
    <source>
        <dbReference type="SAM" id="MobiDB-lite"/>
    </source>
</evidence>
<dbReference type="Pfam" id="PF01061">
    <property type="entry name" value="ABC2_membrane"/>
    <property type="match status" value="1"/>
</dbReference>
<evidence type="ECO:0000256" key="7">
    <source>
        <dbReference type="ARBA" id="ARBA00023136"/>
    </source>
</evidence>
<feature type="domain" description="ABC transporter" evidence="10">
    <location>
        <begin position="63"/>
        <end position="291"/>
    </location>
</feature>
<dbReference type="PROSITE" id="PS00211">
    <property type="entry name" value="ABC_TRANSPORTER_1"/>
    <property type="match status" value="1"/>
</dbReference>
<feature type="transmembrane region" description="Helical" evidence="9">
    <location>
        <begin position="365"/>
        <end position="385"/>
    </location>
</feature>
<dbReference type="InterPro" id="IPR013525">
    <property type="entry name" value="ABC2_TM"/>
</dbReference>
<organism evidence="11 12">
    <name type="scientific">Chlorella ohadii</name>
    <dbReference type="NCBI Taxonomy" id="2649997"/>
    <lineage>
        <taxon>Eukaryota</taxon>
        <taxon>Viridiplantae</taxon>
        <taxon>Chlorophyta</taxon>
        <taxon>core chlorophytes</taxon>
        <taxon>Trebouxiophyceae</taxon>
        <taxon>Chlorellales</taxon>
        <taxon>Chlorellaceae</taxon>
        <taxon>Chlorella clade</taxon>
        <taxon>Chlorella</taxon>
    </lineage>
</organism>
<dbReference type="Proteomes" id="UP001205105">
    <property type="component" value="Unassembled WGS sequence"/>
</dbReference>
<evidence type="ECO:0000313" key="11">
    <source>
        <dbReference type="EMBL" id="KAI7840285.1"/>
    </source>
</evidence>
<comment type="caution">
    <text evidence="11">The sequence shown here is derived from an EMBL/GenBank/DDBJ whole genome shotgun (WGS) entry which is preliminary data.</text>
</comment>
<protein>
    <recommendedName>
        <fullName evidence="10">ABC transporter domain-containing protein</fullName>
    </recommendedName>
</protein>
<evidence type="ECO:0000313" key="12">
    <source>
        <dbReference type="Proteomes" id="UP001205105"/>
    </source>
</evidence>
<keyword evidence="3 9" id="KW-0812">Transmembrane</keyword>
<dbReference type="SMART" id="SM00382">
    <property type="entry name" value="AAA"/>
    <property type="match status" value="1"/>
</dbReference>
<dbReference type="Pfam" id="PF19055">
    <property type="entry name" value="ABC2_membrane_7"/>
    <property type="match status" value="1"/>
</dbReference>
<keyword evidence="2" id="KW-0813">Transport</keyword>
<dbReference type="InterPro" id="IPR050352">
    <property type="entry name" value="ABCG_transporters"/>
</dbReference>
<dbReference type="SUPFAM" id="SSF52540">
    <property type="entry name" value="P-loop containing nucleoside triphosphate hydrolases"/>
    <property type="match status" value="1"/>
</dbReference>
<dbReference type="GO" id="GO:0016020">
    <property type="term" value="C:membrane"/>
    <property type="evidence" value="ECO:0007669"/>
    <property type="project" value="UniProtKB-SubCell"/>
</dbReference>
<name>A0AAD5DQT1_9CHLO</name>
<evidence type="ECO:0000256" key="2">
    <source>
        <dbReference type="ARBA" id="ARBA00022448"/>
    </source>
</evidence>
<evidence type="ECO:0000256" key="6">
    <source>
        <dbReference type="ARBA" id="ARBA00022989"/>
    </source>
</evidence>
<proteinExistence type="predicted"/>
<comment type="subcellular location">
    <subcellularLocation>
        <location evidence="1">Membrane</location>
        <topology evidence="1">Multi-pass membrane protein</topology>
    </subcellularLocation>
</comment>
<dbReference type="AlphaFoldDB" id="A0AAD5DQT1"/>
<feature type="transmembrane region" description="Helical" evidence="9">
    <location>
        <begin position="505"/>
        <end position="527"/>
    </location>
</feature>
<evidence type="ECO:0000256" key="4">
    <source>
        <dbReference type="ARBA" id="ARBA00022741"/>
    </source>
</evidence>
<reference evidence="11" key="1">
    <citation type="submission" date="2020-11" db="EMBL/GenBank/DDBJ databases">
        <title>Chlorella ohadii genome sequencing and assembly.</title>
        <authorList>
            <person name="Murik O."/>
            <person name="Treves H."/>
            <person name="Kedem I."/>
            <person name="Shotland Y."/>
            <person name="Kaplan A."/>
        </authorList>
    </citation>
    <scope>NUCLEOTIDE SEQUENCE</scope>
    <source>
        <strain evidence="11">1</strain>
    </source>
</reference>
<dbReference type="GO" id="GO:0005524">
    <property type="term" value="F:ATP binding"/>
    <property type="evidence" value="ECO:0007669"/>
    <property type="project" value="UniProtKB-KW"/>
</dbReference>
<dbReference type="PANTHER" id="PTHR48041:SF139">
    <property type="entry name" value="PROTEIN SCARLET"/>
    <property type="match status" value="1"/>
</dbReference>
<evidence type="ECO:0000256" key="1">
    <source>
        <dbReference type="ARBA" id="ARBA00004141"/>
    </source>
</evidence>
<dbReference type="PROSITE" id="PS50893">
    <property type="entry name" value="ABC_TRANSPORTER_2"/>
    <property type="match status" value="1"/>
</dbReference>
<feature type="transmembrane region" description="Helical" evidence="9">
    <location>
        <begin position="440"/>
        <end position="466"/>
    </location>
</feature>
<dbReference type="GO" id="GO:0016887">
    <property type="term" value="F:ATP hydrolysis activity"/>
    <property type="evidence" value="ECO:0007669"/>
    <property type="project" value="InterPro"/>
</dbReference>
<keyword evidence="5" id="KW-0067">ATP-binding</keyword>
<dbReference type="EMBL" id="JADXDR010000083">
    <property type="protein sequence ID" value="KAI7840285.1"/>
    <property type="molecule type" value="Genomic_DNA"/>
</dbReference>
<dbReference type="InterPro" id="IPR027417">
    <property type="entry name" value="P-loop_NTPase"/>
</dbReference>
<dbReference type="InterPro" id="IPR003593">
    <property type="entry name" value="AAA+_ATPase"/>
</dbReference>
<dbReference type="InterPro" id="IPR003439">
    <property type="entry name" value="ABC_transporter-like_ATP-bd"/>
</dbReference>
<keyword evidence="4" id="KW-0547">Nucleotide-binding</keyword>
<feature type="region of interest" description="Disordered" evidence="8">
    <location>
        <begin position="1"/>
        <end position="34"/>
    </location>
</feature>
<dbReference type="InterPro" id="IPR043926">
    <property type="entry name" value="ABCG_dom"/>
</dbReference>
<evidence type="ECO:0000259" key="10">
    <source>
        <dbReference type="PROSITE" id="PS50893"/>
    </source>
</evidence>
<gene>
    <name evidence="11" type="ORF">COHA_006067</name>
</gene>
<keyword evidence="12" id="KW-1185">Reference proteome</keyword>
<feature type="transmembrane region" description="Helical" evidence="9">
    <location>
        <begin position="397"/>
        <end position="419"/>
    </location>
</feature>
<feature type="transmembrane region" description="Helical" evidence="9">
    <location>
        <begin position="533"/>
        <end position="552"/>
    </location>
</feature>
<feature type="transmembrane region" description="Helical" evidence="9">
    <location>
        <begin position="591"/>
        <end position="612"/>
    </location>
</feature>
<dbReference type="GO" id="GO:0140359">
    <property type="term" value="F:ABC-type transporter activity"/>
    <property type="evidence" value="ECO:0007669"/>
    <property type="project" value="InterPro"/>
</dbReference>
<evidence type="ECO:0000256" key="5">
    <source>
        <dbReference type="ARBA" id="ARBA00022840"/>
    </source>
</evidence>
<evidence type="ECO:0000256" key="9">
    <source>
        <dbReference type="SAM" id="Phobius"/>
    </source>
</evidence>
<dbReference type="Pfam" id="PF00005">
    <property type="entry name" value="ABC_tran"/>
    <property type="match status" value="1"/>
</dbReference>
<sequence length="631" mass="68510">MTAPLHAVRVDKAGYRDHGSPEKSAQGLDSSGLASNAHEASLELEAAAAADGAANRQAIRVTLEWRDLRYSVPVGRRRQRTSRTILEGLSAVLPPGRLLAIMGPTGCGKSSLVNALAGRLPAGGTLEGEVLVNGLPRGRGFKSITAYVMQEDVMFANLTVFETLEFAARMRLPPSVSAADKMARNAFVRGVSGGERKRVNVGIELLSNPCLLLLDEPTVVATIHQPRSSIFALFDMLLVLSEGQATYYGPAAEAVEWFASCGFACSAHYNPADFFADVVAIDHRSPAAEEASKARVALLVERFNQQQRQRQQREAEQAAAVAAEDRAAMEQMNDRPSFPNSLPVEFSLLLRRAWKQQSRDRLPQVITLVQTLVLGFFLAALFSDIPSTLAGAQDELGVIFMSCMFNAMASIFASLNTFPVEAGIINRERTSKAYHVSPYYLARFLCDLPLRLAQSLLFGVIVYWIVGLKSTAGAFFIFCALTILLALASQALGVAVSAACPSEKVAFAVAPGITVILMLLGGFLVTYDSIPVWIRWLCWISHLYYAFMGLTINNFRGQSEWSCTTPATPDCTARSGDAILTRLGFEDKGMWVPFVGLACLTLGFNLAGYAVLRFTKQKFLPLTGSTAKKRA</sequence>
<feature type="compositionally biased region" description="Basic and acidic residues" evidence="8">
    <location>
        <begin position="8"/>
        <end position="21"/>
    </location>
</feature>
<keyword evidence="6 9" id="KW-1133">Transmembrane helix</keyword>
<evidence type="ECO:0000256" key="3">
    <source>
        <dbReference type="ARBA" id="ARBA00022692"/>
    </source>
</evidence>
<dbReference type="Gene3D" id="3.40.50.300">
    <property type="entry name" value="P-loop containing nucleotide triphosphate hydrolases"/>
    <property type="match status" value="1"/>
</dbReference>
<dbReference type="InterPro" id="IPR017871">
    <property type="entry name" value="ABC_transporter-like_CS"/>
</dbReference>